<evidence type="ECO:0000313" key="2">
    <source>
        <dbReference type="Proteomes" id="UP000324748"/>
    </source>
</evidence>
<dbReference type="AlphaFoldDB" id="A0A5B0QEK1"/>
<accession>A0A5B0QEK1</accession>
<comment type="caution">
    <text evidence="1">The sequence shown here is derived from an EMBL/GenBank/DDBJ whole genome shotgun (WGS) entry which is preliminary data.</text>
</comment>
<dbReference type="OrthoDB" id="10438666at2759"/>
<reference evidence="1 2" key="1">
    <citation type="submission" date="2019-05" db="EMBL/GenBank/DDBJ databases">
        <title>Emergence of the Ug99 lineage of the wheat stem rust pathogen through somatic hybridization.</title>
        <authorList>
            <person name="Li F."/>
            <person name="Upadhyaya N.M."/>
            <person name="Sperschneider J."/>
            <person name="Matny O."/>
            <person name="Nguyen-Phuc H."/>
            <person name="Mago R."/>
            <person name="Raley C."/>
            <person name="Miller M.E."/>
            <person name="Silverstein K.A.T."/>
            <person name="Henningsen E."/>
            <person name="Hirsch C.D."/>
            <person name="Visser B."/>
            <person name="Pretorius Z.A."/>
            <person name="Steffenson B.J."/>
            <person name="Schwessinger B."/>
            <person name="Dodds P.N."/>
            <person name="Figueroa M."/>
        </authorList>
    </citation>
    <scope>NUCLEOTIDE SEQUENCE [LARGE SCALE GENOMIC DNA]</scope>
    <source>
        <strain evidence="1">21-0</strain>
    </source>
</reference>
<protein>
    <submittedName>
        <fullName evidence="1">Uncharacterized protein</fullName>
    </submittedName>
</protein>
<evidence type="ECO:0000313" key="1">
    <source>
        <dbReference type="EMBL" id="KAA1111601.1"/>
    </source>
</evidence>
<sequence length="600" mass="69737">MGSDHIRPAWSLRLCLLQICLVAFIGKSTCFIEVQKILGSTDDQWLGYTRARLSATQTLGTSFGLLPPKALGQRITGDRSSLFKSSGDWAQNEPESEEDLYKKFSGLIHSYFQDTIGLSIPEVEDIVHSIQNDINHLIEKAFHNQGTNKQKSKTMAIELYGVQSQQEGKEKFVPGDLVSNLKKAWDILKPNSKRDYKLMFMLSDIVLEFLFASKKHNLISEESLREIMNTEIGVQMILYYIWGKFPLDTSLTKLYLNFDFKQSLEGSPFTQELMDFLELWKPDPKEQVPKIQRKLNWSFQRLSQLYILIQFKGFSALWRCLDENDLDLIRMFLKFTSQNFMEKSSIISFERNMGFLTQKICNHMTKIVGKESFEWDEFKHDLIKLKIFHNILRHITEHHLNKSLDKNNFIIQDLDNYPQIEALEATMLVVSESIKSIYIKYGEVFHLSESNIDLKKHSESEDYIFLTDIKGHEYVPLFSRIYQRTMLEIEDQKAQYGIKSLSQFIGGASFFESLVTHSFETDHDQETVLLIKLLKQLGDICYAKASNKISLGQDVLYPDDSMTYSMRQTEKIFEKIKNIFKYTNSIRANLYGKLVDNVYS</sequence>
<dbReference type="EMBL" id="VSWC01000016">
    <property type="protein sequence ID" value="KAA1111601.1"/>
    <property type="molecule type" value="Genomic_DNA"/>
</dbReference>
<keyword evidence="2" id="KW-1185">Reference proteome</keyword>
<organism evidence="1 2">
    <name type="scientific">Puccinia graminis f. sp. tritici</name>
    <dbReference type="NCBI Taxonomy" id="56615"/>
    <lineage>
        <taxon>Eukaryota</taxon>
        <taxon>Fungi</taxon>
        <taxon>Dikarya</taxon>
        <taxon>Basidiomycota</taxon>
        <taxon>Pucciniomycotina</taxon>
        <taxon>Pucciniomycetes</taxon>
        <taxon>Pucciniales</taxon>
        <taxon>Pucciniaceae</taxon>
        <taxon>Puccinia</taxon>
    </lineage>
</organism>
<dbReference type="Proteomes" id="UP000324748">
    <property type="component" value="Unassembled WGS sequence"/>
</dbReference>
<name>A0A5B0QEK1_PUCGR</name>
<gene>
    <name evidence="1" type="ORF">PGT21_006028</name>
</gene>
<proteinExistence type="predicted"/>